<proteinExistence type="predicted"/>
<gene>
    <name evidence="2" type="ORF">N6H18_13975</name>
</gene>
<dbReference type="EMBL" id="CP106679">
    <property type="protein sequence ID" value="UXP31458.1"/>
    <property type="molecule type" value="Genomic_DNA"/>
</dbReference>
<dbReference type="Gene3D" id="3.10.620.30">
    <property type="match status" value="1"/>
</dbReference>
<dbReference type="InterPro" id="IPR038765">
    <property type="entry name" value="Papain-like_cys_pep_sf"/>
</dbReference>
<organism evidence="2 3">
    <name type="scientific">Reichenbachiella agarivorans</name>
    <dbReference type="NCBI Taxonomy" id="2979464"/>
    <lineage>
        <taxon>Bacteria</taxon>
        <taxon>Pseudomonadati</taxon>
        <taxon>Bacteroidota</taxon>
        <taxon>Cytophagia</taxon>
        <taxon>Cytophagales</taxon>
        <taxon>Reichenbachiellaceae</taxon>
        <taxon>Reichenbachiella</taxon>
    </lineage>
</organism>
<sequence>MKYQVIHTTNYIYQSAASLCHNIMIQIPKDWPFQKVESFEYSISPEPSYSIDRIDFFENKYLYFSIEKSHSKLTVTAKSKVELSSPAWVTVNPKMTQPWEEVHAWLHSTDAMNDIRQFYLESKHVDFVDGIKEYALQSFTPGRPIMEAMIELNTRIFTDFTFTPGFTDISTPMSTVFETKKGVCQDFAHFSLACLRSIGLAARYVSGYIETLPPPGKPKLVGADASHAWIALYIPGLDWVEFDATNNLLVDDKHIRVAVGRDFADVTPLKGIVYSVGKQTMKVSVDVRRPEEVIL</sequence>
<dbReference type="Pfam" id="PF08379">
    <property type="entry name" value="Bact_transglu_N"/>
    <property type="match status" value="1"/>
</dbReference>
<dbReference type="PANTHER" id="PTHR33490">
    <property type="entry name" value="BLR5614 PROTEIN-RELATED"/>
    <property type="match status" value="1"/>
</dbReference>
<name>A0ABY6CLS3_9BACT</name>
<dbReference type="SUPFAM" id="SSF54001">
    <property type="entry name" value="Cysteine proteinases"/>
    <property type="match status" value="1"/>
</dbReference>
<reference evidence="2" key="1">
    <citation type="submission" date="2022-09" db="EMBL/GenBank/DDBJ databases">
        <title>Comparative genomics and taxonomic characterization of three novel marine species of genus Reichenbachiella exhibiting antioxidant and polysaccharide degradation activities.</title>
        <authorList>
            <person name="Muhammad N."/>
            <person name="Lee Y.-J."/>
            <person name="Ko J."/>
            <person name="Kim S.-G."/>
        </authorList>
    </citation>
    <scope>NUCLEOTIDE SEQUENCE</scope>
    <source>
        <strain evidence="2">BKB1-1</strain>
    </source>
</reference>
<dbReference type="RefSeq" id="WP_262308897.1">
    <property type="nucleotide sequence ID" value="NZ_CP106679.1"/>
</dbReference>
<dbReference type="Pfam" id="PF01841">
    <property type="entry name" value="Transglut_core"/>
    <property type="match status" value="1"/>
</dbReference>
<dbReference type="InterPro" id="IPR002931">
    <property type="entry name" value="Transglutaminase-like"/>
</dbReference>
<dbReference type="SMART" id="SM00460">
    <property type="entry name" value="TGc"/>
    <property type="match status" value="1"/>
</dbReference>
<feature type="domain" description="Transglutaminase-like" evidence="1">
    <location>
        <begin position="176"/>
        <end position="246"/>
    </location>
</feature>
<dbReference type="Proteomes" id="UP001065174">
    <property type="component" value="Chromosome"/>
</dbReference>
<protein>
    <submittedName>
        <fullName evidence="2">Transglutaminase family protein</fullName>
    </submittedName>
</protein>
<evidence type="ECO:0000313" key="3">
    <source>
        <dbReference type="Proteomes" id="UP001065174"/>
    </source>
</evidence>
<dbReference type="PANTHER" id="PTHR33490:SF7">
    <property type="entry name" value="BLR2979 PROTEIN"/>
    <property type="match status" value="1"/>
</dbReference>
<dbReference type="InterPro" id="IPR013589">
    <property type="entry name" value="Bac_transglu_N"/>
</dbReference>
<accession>A0ABY6CLS3</accession>
<evidence type="ECO:0000259" key="1">
    <source>
        <dbReference type="SMART" id="SM00460"/>
    </source>
</evidence>
<evidence type="ECO:0000313" key="2">
    <source>
        <dbReference type="EMBL" id="UXP31458.1"/>
    </source>
</evidence>
<keyword evidence="3" id="KW-1185">Reference proteome</keyword>